<proteinExistence type="predicted"/>
<name>A0AC34GJU1_9BILA</name>
<evidence type="ECO:0000313" key="2">
    <source>
        <dbReference type="WBParaSite" id="ES5_v2.g29885.t1"/>
    </source>
</evidence>
<protein>
    <submittedName>
        <fullName evidence="2">C-type lectin domain-containing protein</fullName>
    </submittedName>
</protein>
<dbReference type="Proteomes" id="UP000887579">
    <property type="component" value="Unplaced"/>
</dbReference>
<dbReference type="WBParaSite" id="ES5_v2.g29885.t1">
    <property type="protein sequence ID" value="ES5_v2.g29885.t1"/>
    <property type="gene ID" value="ES5_v2.g29885"/>
</dbReference>
<evidence type="ECO:0000313" key="1">
    <source>
        <dbReference type="Proteomes" id="UP000887579"/>
    </source>
</evidence>
<accession>A0AC34GJU1</accession>
<reference evidence="2" key="1">
    <citation type="submission" date="2022-11" db="UniProtKB">
        <authorList>
            <consortium name="WormBaseParasite"/>
        </authorList>
    </citation>
    <scope>IDENTIFICATION</scope>
</reference>
<organism evidence="1 2">
    <name type="scientific">Panagrolaimus sp. ES5</name>
    <dbReference type="NCBI Taxonomy" id="591445"/>
    <lineage>
        <taxon>Eukaryota</taxon>
        <taxon>Metazoa</taxon>
        <taxon>Ecdysozoa</taxon>
        <taxon>Nematoda</taxon>
        <taxon>Chromadorea</taxon>
        <taxon>Rhabditida</taxon>
        <taxon>Tylenchina</taxon>
        <taxon>Panagrolaimomorpha</taxon>
        <taxon>Panagrolaimoidea</taxon>
        <taxon>Panagrolaimidae</taxon>
        <taxon>Panagrolaimus</taxon>
    </lineage>
</organism>
<sequence>MMFKVVEGSVNNNMTCDLGNELCFKLNSTLTSIHSDAENFFVLGLTLSKNRNANMYTAIGIISDGYTFKWRDGTPVDYSYWNSNVLRADTCAVMFTSLDYSYISQWVGGWNHNQMSSSFNKAVCKMSAYGNA</sequence>